<dbReference type="EMBL" id="FQUI01000002">
    <property type="protein sequence ID" value="SHE31669.1"/>
    <property type="molecule type" value="Genomic_DNA"/>
</dbReference>
<comment type="pathway">
    <text evidence="2 12">Carbohydrate degradation; glycolysis; pyruvate from D-glyceraldehyde 3-phosphate: step 2/5.</text>
</comment>
<dbReference type="RefSeq" id="WP_072862481.1">
    <property type="nucleotide sequence ID" value="NZ_FQUI01000002.1"/>
</dbReference>
<dbReference type="GO" id="GO:0006094">
    <property type="term" value="P:gluconeogenesis"/>
    <property type="evidence" value="ECO:0007669"/>
    <property type="project" value="TreeGrafter"/>
</dbReference>
<evidence type="ECO:0000313" key="13">
    <source>
        <dbReference type="EMBL" id="SHE31669.1"/>
    </source>
</evidence>
<evidence type="ECO:0000256" key="1">
    <source>
        <dbReference type="ARBA" id="ARBA00000642"/>
    </source>
</evidence>
<comment type="similarity">
    <text evidence="3 11">Belongs to the phosphoglycerate kinase family.</text>
</comment>
<dbReference type="Pfam" id="PF00162">
    <property type="entry name" value="PGK"/>
    <property type="match status" value="1"/>
</dbReference>
<reference evidence="13" key="1">
    <citation type="submission" date="2016-11" db="EMBL/GenBank/DDBJ databases">
        <authorList>
            <person name="Varghese N."/>
            <person name="Submissions S."/>
        </authorList>
    </citation>
    <scope>NUCLEOTIDE SEQUENCE [LARGE SCALE GENOMIC DNA]</scope>
    <source>
        <strain evidence="13">DSM 16785</strain>
    </source>
</reference>
<keyword evidence="12" id="KW-0324">Glycolysis</keyword>
<evidence type="ECO:0000256" key="4">
    <source>
        <dbReference type="ARBA" id="ARBA00013061"/>
    </source>
</evidence>
<dbReference type="InterPro" id="IPR015824">
    <property type="entry name" value="Phosphoglycerate_kinase_N"/>
</dbReference>
<dbReference type="GO" id="GO:0004618">
    <property type="term" value="F:phosphoglycerate kinase activity"/>
    <property type="evidence" value="ECO:0007669"/>
    <property type="project" value="UniProtKB-EC"/>
</dbReference>
<dbReference type="STRING" id="1122195.SAMN02745164_00188"/>
<accession>A0A1M4SHK0</accession>
<dbReference type="Proteomes" id="UP000184334">
    <property type="component" value="Unassembled WGS sequence"/>
</dbReference>
<dbReference type="Gene3D" id="3.40.50.1260">
    <property type="entry name" value="Phosphoglycerate kinase, N-terminal domain"/>
    <property type="match status" value="2"/>
</dbReference>
<name>A0A1M4SHK0_MARH1</name>
<evidence type="ECO:0000256" key="8">
    <source>
        <dbReference type="ARBA" id="ARBA00022777"/>
    </source>
</evidence>
<comment type="caution">
    <text evidence="13">The sequence shown here is derived from an EMBL/GenBank/DDBJ whole genome shotgun (WGS) entry which is preliminary data.</text>
</comment>
<keyword evidence="7" id="KW-0547">Nucleotide-binding</keyword>
<dbReference type="SUPFAM" id="SSF53748">
    <property type="entry name" value="Phosphoglycerate kinase"/>
    <property type="match status" value="1"/>
</dbReference>
<proteinExistence type="inferred from homology"/>
<sequence>MKDLKINTLDDFDFYDKTVILRVDINSPLDPKTKKIVNENRINKVVPTIKELLNKGAKLAIIAHQGDSLDYFNLIPLEEHAKKLSEKIGAEIKYIDDVAGPAAQNLIKNLKKGEAILLGNLRYLSEEISTFEDTVKLSPKEMLNTFLIRHLAPLGDIYVNEAFSAAHRNAPSMVAFEELLPTAGGRLLISEINALSTVMKNPQKPSIFVLGGLKVSDAFGMMKQVLENGTADKILTCGVTGIIMHMSLGKSFGKKQEKFIYDRSLNKFFEPAKEFMKKWGDKFINPIDFAYENNGKRIEVSLDDLPVNDALFLDIGTKTIELFKKEINNAKTIFVNGPAGAYDQNKNFEKGTYEIWNAIADSNAYSVIGGGDSVSAAHKLVKDAEKKFSYICTAGGAMVRFLSGKELPLIKALKKAYRKR</sequence>
<dbReference type="InterPro" id="IPR015911">
    <property type="entry name" value="Phosphoglycerate_kinase_CS"/>
</dbReference>
<gene>
    <name evidence="13" type="ORF">SAMN02745164_00188</name>
</gene>
<dbReference type="GO" id="GO:0006096">
    <property type="term" value="P:glycolytic process"/>
    <property type="evidence" value="ECO:0007669"/>
    <property type="project" value="UniProtKB-UniPathway"/>
</dbReference>
<keyword evidence="9 10" id="KW-0067">ATP-binding</keyword>
<feature type="binding site" evidence="10">
    <location>
        <begin position="370"/>
        <end position="373"/>
    </location>
    <ligand>
        <name>ATP</name>
        <dbReference type="ChEBI" id="CHEBI:30616"/>
    </ligand>
</feature>
<dbReference type="AlphaFoldDB" id="A0A1M4SHK0"/>
<evidence type="ECO:0000256" key="3">
    <source>
        <dbReference type="ARBA" id="ARBA00008982"/>
    </source>
</evidence>
<dbReference type="PROSITE" id="PS00111">
    <property type="entry name" value="PGLYCERATE_KINASE"/>
    <property type="match status" value="1"/>
</dbReference>
<keyword evidence="8 11" id="KW-0418">Kinase</keyword>
<evidence type="ECO:0000256" key="5">
    <source>
        <dbReference type="ARBA" id="ARBA00016471"/>
    </source>
</evidence>
<evidence type="ECO:0000256" key="9">
    <source>
        <dbReference type="ARBA" id="ARBA00022840"/>
    </source>
</evidence>
<dbReference type="PRINTS" id="PR00477">
    <property type="entry name" value="PHGLYCKINASE"/>
</dbReference>
<dbReference type="PANTHER" id="PTHR11406">
    <property type="entry name" value="PHOSPHOGLYCERATE KINASE"/>
    <property type="match status" value="1"/>
</dbReference>
<dbReference type="InterPro" id="IPR001576">
    <property type="entry name" value="Phosphoglycerate_kinase"/>
</dbReference>
<evidence type="ECO:0000256" key="12">
    <source>
        <dbReference type="RuleBase" id="RU000695"/>
    </source>
</evidence>
<keyword evidence="14" id="KW-1185">Reference proteome</keyword>
<dbReference type="GO" id="GO:0005524">
    <property type="term" value="F:ATP binding"/>
    <property type="evidence" value="ECO:0007669"/>
    <property type="project" value="UniProtKB-KW"/>
</dbReference>
<organism evidence="13 14">
    <name type="scientific">Marinitoga hydrogenitolerans (strain DSM 16785 / JCM 12826 / AT1271)</name>
    <dbReference type="NCBI Taxonomy" id="1122195"/>
    <lineage>
        <taxon>Bacteria</taxon>
        <taxon>Thermotogati</taxon>
        <taxon>Thermotogota</taxon>
        <taxon>Thermotogae</taxon>
        <taxon>Petrotogales</taxon>
        <taxon>Petrotogaceae</taxon>
        <taxon>Marinitoga</taxon>
    </lineage>
</organism>
<dbReference type="EC" id="2.7.2.3" evidence="4 11"/>
<evidence type="ECO:0000256" key="10">
    <source>
        <dbReference type="PIRSR" id="PIRSR000724-2"/>
    </source>
</evidence>
<dbReference type="GO" id="GO:0043531">
    <property type="term" value="F:ADP binding"/>
    <property type="evidence" value="ECO:0007669"/>
    <property type="project" value="TreeGrafter"/>
</dbReference>
<comment type="catalytic activity">
    <reaction evidence="1 11">
        <text>(2R)-3-phosphoglycerate + ATP = (2R)-3-phospho-glyceroyl phosphate + ADP</text>
        <dbReference type="Rhea" id="RHEA:14801"/>
        <dbReference type="ChEBI" id="CHEBI:30616"/>
        <dbReference type="ChEBI" id="CHEBI:57604"/>
        <dbReference type="ChEBI" id="CHEBI:58272"/>
        <dbReference type="ChEBI" id="CHEBI:456216"/>
        <dbReference type="EC" id="2.7.2.3"/>
    </reaction>
</comment>
<evidence type="ECO:0000256" key="2">
    <source>
        <dbReference type="ARBA" id="ARBA00004838"/>
    </source>
</evidence>
<dbReference type="GO" id="GO:0005829">
    <property type="term" value="C:cytosol"/>
    <property type="evidence" value="ECO:0007669"/>
    <property type="project" value="TreeGrafter"/>
</dbReference>
<evidence type="ECO:0000313" key="14">
    <source>
        <dbReference type="Proteomes" id="UP000184334"/>
    </source>
</evidence>
<evidence type="ECO:0000256" key="7">
    <source>
        <dbReference type="ARBA" id="ARBA00022741"/>
    </source>
</evidence>
<protein>
    <recommendedName>
        <fullName evidence="5 11">Phosphoglycerate kinase</fullName>
        <ecNumber evidence="4 11">2.7.2.3</ecNumber>
    </recommendedName>
</protein>
<dbReference type="FunFam" id="3.40.50.1260:FF:000006">
    <property type="entry name" value="Phosphoglycerate kinase"/>
    <property type="match status" value="1"/>
</dbReference>
<dbReference type="PIRSF" id="PIRSF000724">
    <property type="entry name" value="Pgk"/>
    <property type="match status" value="1"/>
</dbReference>
<evidence type="ECO:0000256" key="6">
    <source>
        <dbReference type="ARBA" id="ARBA00022679"/>
    </source>
</evidence>
<keyword evidence="6 11" id="KW-0808">Transferase</keyword>
<dbReference type="UniPathway" id="UPA00109">
    <property type="reaction ID" value="UER00185"/>
</dbReference>
<comment type="subcellular location">
    <subcellularLocation>
        <location evidence="12">Cytoplasm</location>
    </subcellularLocation>
</comment>
<dbReference type="OrthoDB" id="145738at2"/>
<evidence type="ECO:0000256" key="11">
    <source>
        <dbReference type="RuleBase" id="RU000532"/>
    </source>
</evidence>
<dbReference type="InterPro" id="IPR036043">
    <property type="entry name" value="Phosphoglycerate_kinase_sf"/>
</dbReference>
<dbReference type="PANTHER" id="PTHR11406:SF23">
    <property type="entry name" value="PHOSPHOGLYCERATE KINASE 1, CHLOROPLASTIC-RELATED"/>
    <property type="match status" value="1"/>
</dbReference>